<dbReference type="AlphaFoldDB" id="A0AA41YZ53"/>
<accession>A0AA41YZ53</accession>
<dbReference type="EMBL" id="JAMOIM010000003">
    <property type="protein sequence ID" value="MCW6507495.1"/>
    <property type="molecule type" value="Genomic_DNA"/>
</dbReference>
<dbReference type="Proteomes" id="UP001165667">
    <property type="component" value="Unassembled WGS sequence"/>
</dbReference>
<reference evidence="1" key="1">
    <citation type="submission" date="2022-05" db="EMBL/GenBank/DDBJ databases">
        <authorList>
            <person name="Pankratov T."/>
        </authorList>
    </citation>
    <scope>NUCLEOTIDE SEQUENCE</scope>
    <source>
        <strain evidence="1">BP6-180914</strain>
    </source>
</reference>
<protein>
    <submittedName>
        <fullName evidence="1">Uncharacterized protein</fullName>
    </submittedName>
</protein>
<evidence type="ECO:0000313" key="1">
    <source>
        <dbReference type="EMBL" id="MCW6507495.1"/>
    </source>
</evidence>
<comment type="caution">
    <text evidence="1">The sequence shown here is derived from an EMBL/GenBank/DDBJ whole genome shotgun (WGS) entry which is preliminary data.</text>
</comment>
<gene>
    <name evidence="1" type="ORF">M8523_05610</name>
</gene>
<sequence length="60" mass="6259">MQRFVTHHKVGEILRSAGCGNMRDAHGLRVGLGGGCLADSFSLGCLSGAAAEGVAMWNER</sequence>
<organism evidence="1 2">
    <name type="scientific">Lichenifustis flavocetrariae</name>
    <dbReference type="NCBI Taxonomy" id="2949735"/>
    <lineage>
        <taxon>Bacteria</taxon>
        <taxon>Pseudomonadati</taxon>
        <taxon>Pseudomonadota</taxon>
        <taxon>Alphaproteobacteria</taxon>
        <taxon>Hyphomicrobiales</taxon>
        <taxon>Lichenihabitantaceae</taxon>
        <taxon>Lichenifustis</taxon>
    </lineage>
</organism>
<dbReference type="RefSeq" id="WP_282583865.1">
    <property type="nucleotide sequence ID" value="NZ_JAMOIM010000003.1"/>
</dbReference>
<keyword evidence="2" id="KW-1185">Reference proteome</keyword>
<name>A0AA41YZ53_9HYPH</name>
<proteinExistence type="predicted"/>
<evidence type="ECO:0000313" key="2">
    <source>
        <dbReference type="Proteomes" id="UP001165667"/>
    </source>
</evidence>